<dbReference type="HAMAP" id="MF_00272">
    <property type="entry name" value="GcvH"/>
    <property type="match status" value="1"/>
</dbReference>
<name>A0AB34L284_9PEZI</name>
<dbReference type="NCBIfam" id="NF002270">
    <property type="entry name" value="PRK01202.1"/>
    <property type="match status" value="1"/>
</dbReference>
<dbReference type="Pfam" id="PF01597">
    <property type="entry name" value="GCV_H"/>
    <property type="match status" value="1"/>
</dbReference>
<dbReference type="Gene3D" id="2.40.50.100">
    <property type="match status" value="1"/>
</dbReference>
<dbReference type="GO" id="GO:0009249">
    <property type="term" value="P:protein lipoylation"/>
    <property type="evidence" value="ECO:0007669"/>
    <property type="project" value="TreeGrafter"/>
</dbReference>
<dbReference type="InterPro" id="IPR033753">
    <property type="entry name" value="GCV_H/Fam206"/>
</dbReference>
<evidence type="ECO:0000256" key="2">
    <source>
        <dbReference type="ARBA" id="ARBA00022823"/>
    </source>
</evidence>
<evidence type="ECO:0000256" key="4">
    <source>
        <dbReference type="PIRSR" id="PIRSR617453-50"/>
    </source>
</evidence>
<dbReference type="GO" id="GO:0005960">
    <property type="term" value="C:glycine cleavage complex"/>
    <property type="evidence" value="ECO:0007669"/>
    <property type="project" value="UniProtKB-UniRule"/>
</dbReference>
<dbReference type="InterPro" id="IPR011053">
    <property type="entry name" value="Single_hybrid_motif"/>
</dbReference>
<dbReference type="PROSITE" id="PS50968">
    <property type="entry name" value="BIOTINYL_LIPOYL"/>
    <property type="match status" value="1"/>
</dbReference>
<dbReference type="InterPro" id="IPR000089">
    <property type="entry name" value="Biotin_lipoyl"/>
</dbReference>
<comment type="cofactor">
    <cofactor evidence="5">
        <name>(R)-lipoate</name>
        <dbReference type="ChEBI" id="CHEBI:83088"/>
    </cofactor>
    <text evidence="5">Binds 1 lipoyl cofactor covalently.</text>
</comment>
<dbReference type="GO" id="GO:0019464">
    <property type="term" value="P:glycine decarboxylation via glycine cleavage system"/>
    <property type="evidence" value="ECO:0007669"/>
    <property type="project" value="UniProtKB-UniRule"/>
</dbReference>
<proteinExistence type="inferred from homology"/>
<dbReference type="InterPro" id="IPR017453">
    <property type="entry name" value="GCV_H_sub"/>
</dbReference>
<evidence type="ECO:0000313" key="8">
    <source>
        <dbReference type="Proteomes" id="UP000803884"/>
    </source>
</evidence>
<dbReference type="GeneID" id="96002532"/>
<comment type="similarity">
    <text evidence="1 5">Belongs to the GcvH family.</text>
</comment>
<dbReference type="PANTHER" id="PTHR11715:SF3">
    <property type="entry name" value="GLYCINE CLEAVAGE SYSTEM H PROTEIN-RELATED"/>
    <property type="match status" value="1"/>
</dbReference>
<dbReference type="AlphaFoldDB" id="A0AB34L284"/>
<dbReference type="InterPro" id="IPR003016">
    <property type="entry name" value="2-oxoA_DH_lipoyl-BS"/>
</dbReference>
<gene>
    <name evidence="7" type="ORF">WHR41_01088</name>
</gene>
<keyword evidence="2 4" id="KW-0450">Lipoyl</keyword>
<dbReference type="SUPFAM" id="SSF51230">
    <property type="entry name" value="Single hybrid motif"/>
    <property type="match status" value="1"/>
</dbReference>
<sequence length="172" mass="18147">MASAAVAGRAFARSLTSQSFARCARPQVLRLRAPASRTFAASARAFEKKYTEDHEWIELSSDKKTGTIGVSAYAAKALGDVVYVELPSVDLEVSAGESIGAVESVKSASDIMTPVSGKIVEANAVLEDKPGTINQSPEDEGWLAKIEVADAAEIEGLMDAEAYSAFTEQADS</sequence>
<comment type="caution">
    <text evidence="7">The sequence shown here is derived from an EMBL/GenBank/DDBJ whole genome shotgun (WGS) entry which is preliminary data.</text>
</comment>
<evidence type="ECO:0000256" key="1">
    <source>
        <dbReference type="ARBA" id="ARBA00009249"/>
    </source>
</evidence>
<comment type="function">
    <text evidence="5">The H protein shuttles the methylamine group of glycine from the P protein to the T protein.</text>
</comment>
<evidence type="ECO:0000313" key="7">
    <source>
        <dbReference type="EMBL" id="KAL1589878.1"/>
    </source>
</evidence>
<feature type="modified residue" description="N6-lipoyllysine" evidence="4">
    <location>
        <position position="106"/>
    </location>
</feature>
<dbReference type="Proteomes" id="UP000803884">
    <property type="component" value="Unassembled WGS sequence"/>
</dbReference>
<organism evidence="7 8">
    <name type="scientific">Cladosporium halotolerans</name>
    <dbReference type="NCBI Taxonomy" id="1052096"/>
    <lineage>
        <taxon>Eukaryota</taxon>
        <taxon>Fungi</taxon>
        <taxon>Dikarya</taxon>
        <taxon>Ascomycota</taxon>
        <taxon>Pezizomycotina</taxon>
        <taxon>Dothideomycetes</taxon>
        <taxon>Dothideomycetidae</taxon>
        <taxon>Cladosporiales</taxon>
        <taxon>Cladosporiaceae</taxon>
        <taxon>Cladosporium</taxon>
    </lineage>
</organism>
<reference evidence="7 8" key="1">
    <citation type="journal article" date="2020" name="Microbiol. Resour. Announc.">
        <title>Draft Genome Sequence of a Cladosporium Species Isolated from the Mesophotic Ascidian Didemnum maculosum.</title>
        <authorList>
            <person name="Gioti A."/>
            <person name="Siaperas R."/>
            <person name="Nikolaivits E."/>
            <person name="Le Goff G."/>
            <person name="Ouazzani J."/>
            <person name="Kotoulas G."/>
            <person name="Topakas E."/>
        </authorList>
    </citation>
    <scope>NUCLEOTIDE SEQUENCE [LARGE SCALE GENOMIC DNA]</scope>
    <source>
        <strain evidence="7 8">TM138-S3</strain>
    </source>
</reference>
<comment type="subcellular location">
    <subcellularLocation>
        <location evidence="5">Mitochondrion</location>
    </subcellularLocation>
</comment>
<feature type="domain" description="Lipoyl-binding" evidence="6">
    <location>
        <begin position="65"/>
        <end position="147"/>
    </location>
</feature>
<keyword evidence="3 5" id="KW-0809">Transit peptide</keyword>
<evidence type="ECO:0000256" key="3">
    <source>
        <dbReference type="ARBA" id="ARBA00022946"/>
    </source>
</evidence>
<dbReference type="CDD" id="cd06848">
    <property type="entry name" value="GCS_H"/>
    <property type="match status" value="1"/>
</dbReference>
<dbReference type="InterPro" id="IPR002930">
    <property type="entry name" value="GCV_H"/>
</dbReference>
<evidence type="ECO:0000259" key="6">
    <source>
        <dbReference type="PROSITE" id="PS50968"/>
    </source>
</evidence>
<keyword evidence="5" id="KW-0496">Mitochondrion</keyword>
<evidence type="ECO:0000256" key="5">
    <source>
        <dbReference type="RuleBase" id="RU364055"/>
    </source>
</evidence>
<protein>
    <recommendedName>
        <fullName evidence="5">Glycine cleavage system H protein</fullName>
    </recommendedName>
</protein>
<dbReference type="EMBL" id="JAAQHG020000003">
    <property type="protein sequence ID" value="KAL1589878.1"/>
    <property type="molecule type" value="Genomic_DNA"/>
</dbReference>
<dbReference type="PROSITE" id="PS00189">
    <property type="entry name" value="LIPOYL"/>
    <property type="match status" value="1"/>
</dbReference>
<comment type="subunit">
    <text evidence="5">The glycine cleavage system is composed of four proteins: P, T, L and H.</text>
</comment>
<accession>A0AB34L284</accession>
<keyword evidence="8" id="KW-1185">Reference proteome</keyword>
<dbReference type="PANTHER" id="PTHR11715">
    <property type="entry name" value="GLYCINE CLEAVAGE SYSTEM H PROTEIN"/>
    <property type="match status" value="1"/>
</dbReference>
<dbReference type="GO" id="GO:0005739">
    <property type="term" value="C:mitochondrion"/>
    <property type="evidence" value="ECO:0007669"/>
    <property type="project" value="UniProtKB-SubCell"/>
</dbReference>
<dbReference type="NCBIfam" id="TIGR00527">
    <property type="entry name" value="gcvH"/>
    <property type="match status" value="1"/>
</dbReference>
<dbReference type="RefSeq" id="XP_069232983.1">
    <property type="nucleotide sequence ID" value="XM_069369694.1"/>
</dbReference>